<feature type="compositionally biased region" description="Basic residues" evidence="1">
    <location>
        <begin position="232"/>
        <end position="245"/>
    </location>
</feature>
<accession>A0AA88IK59</accession>
<feature type="region of interest" description="Disordered" evidence="1">
    <location>
        <begin position="229"/>
        <end position="306"/>
    </location>
</feature>
<protein>
    <submittedName>
        <fullName evidence="2">Uncharacterized protein</fullName>
    </submittedName>
</protein>
<feature type="compositionally biased region" description="Basic and acidic residues" evidence="1">
    <location>
        <begin position="105"/>
        <end position="116"/>
    </location>
</feature>
<comment type="caution">
    <text evidence="2">The sequence shown here is derived from an EMBL/GenBank/DDBJ whole genome shotgun (WGS) entry which is preliminary data.</text>
</comment>
<keyword evidence="3" id="KW-1185">Reference proteome</keyword>
<feature type="compositionally biased region" description="Polar residues" evidence="1">
    <location>
        <begin position="92"/>
        <end position="102"/>
    </location>
</feature>
<gene>
    <name evidence="2" type="ORF">Q5P01_000309</name>
</gene>
<evidence type="ECO:0000313" key="2">
    <source>
        <dbReference type="EMBL" id="KAK2814510.1"/>
    </source>
</evidence>
<evidence type="ECO:0000313" key="3">
    <source>
        <dbReference type="Proteomes" id="UP001187415"/>
    </source>
</evidence>
<organism evidence="2 3">
    <name type="scientific">Channa striata</name>
    <name type="common">Snakehead murrel</name>
    <name type="synonym">Ophicephalus striatus</name>
    <dbReference type="NCBI Taxonomy" id="64152"/>
    <lineage>
        <taxon>Eukaryota</taxon>
        <taxon>Metazoa</taxon>
        <taxon>Chordata</taxon>
        <taxon>Craniata</taxon>
        <taxon>Vertebrata</taxon>
        <taxon>Euteleostomi</taxon>
        <taxon>Actinopterygii</taxon>
        <taxon>Neopterygii</taxon>
        <taxon>Teleostei</taxon>
        <taxon>Neoteleostei</taxon>
        <taxon>Acanthomorphata</taxon>
        <taxon>Anabantaria</taxon>
        <taxon>Anabantiformes</taxon>
        <taxon>Channoidei</taxon>
        <taxon>Channidae</taxon>
        <taxon>Channa</taxon>
    </lineage>
</organism>
<sequence>MPCARFVPSATLRGPPERPRSPLAEPPPLPPPTQLSEAEKTHQRNSRLSRRGSESNGYHERAALCRAGLHDPQREPRSRAHTKFIEDLNSHLSQGSQENTSGDAHPADDNLSRRGLAEPAPGGETAKIQGLGSAGKSRITWFSRAGKLRITICRWTVKKPNARRPRRVRFSRQADVAKERRTCAHLTSTFFSRTSAVNRTPDTDVLQRAVEMYLPEGIPREVEEMYQEYHRPGRRTGRVGRRGARGRADSAPERSATPGPDPAELIEGGMPDDRPGPSRGDRDQQAEPLSDSDLGNEAQRARISRANRMRWKSRGLTKEEREASNRAPFHKMTYLVSKTSGLYASLLCAARPRASRLRESPQSRTANLDALASGMNRTRGSRRRGDIDLVSSGTRLPPLSGRGSGELIGQGRQQAKPDGLAGLATTPRVNCKTLSCRTAEQAYHTLNLSANPRGFRTRRSPSTACLACAGTTPQISSRCTLSKTNYLGACAPRRTLRA</sequence>
<dbReference type="Proteomes" id="UP001187415">
    <property type="component" value="Unassembled WGS sequence"/>
</dbReference>
<name>A0AA88IK59_CHASR</name>
<reference evidence="2" key="1">
    <citation type="submission" date="2023-07" db="EMBL/GenBank/DDBJ databases">
        <title>Chromosome-level Genome Assembly of Striped Snakehead (Channa striata).</title>
        <authorList>
            <person name="Liu H."/>
        </authorList>
    </citation>
    <scope>NUCLEOTIDE SEQUENCE</scope>
    <source>
        <strain evidence="2">Gz</strain>
        <tissue evidence="2">Muscle</tissue>
    </source>
</reference>
<feature type="compositionally biased region" description="Basic and acidic residues" evidence="1">
    <location>
        <begin position="271"/>
        <end position="285"/>
    </location>
</feature>
<feature type="region of interest" description="Disordered" evidence="1">
    <location>
        <begin position="92"/>
        <end position="132"/>
    </location>
</feature>
<feature type="region of interest" description="Disordered" evidence="1">
    <location>
        <begin position="1"/>
        <end position="58"/>
    </location>
</feature>
<dbReference type="AlphaFoldDB" id="A0AA88IK59"/>
<evidence type="ECO:0000256" key="1">
    <source>
        <dbReference type="SAM" id="MobiDB-lite"/>
    </source>
</evidence>
<proteinExistence type="predicted"/>
<dbReference type="EMBL" id="JAUPFM010000039">
    <property type="protein sequence ID" value="KAK2814510.1"/>
    <property type="molecule type" value="Genomic_DNA"/>
</dbReference>
<feature type="region of interest" description="Disordered" evidence="1">
    <location>
        <begin position="376"/>
        <end position="423"/>
    </location>
</feature>
<feature type="compositionally biased region" description="Pro residues" evidence="1">
    <location>
        <begin position="24"/>
        <end position="33"/>
    </location>
</feature>